<feature type="binding site" evidence="1">
    <location>
        <position position="6"/>
    </location>
    <ligand>
        <name>Zn(2+)</name>
        <dbReference type="ChEBI" id="CHEBI:29105"/>
    </ligand>
</feature>
<name>A0A212K668_9FIRM</name>
<dbReference type="InterPro" id="IPR005019">
    <property type="entry name" value="Adenine_glyco"/>
</dbReference>
<reference evidence="2" key="1">
    <citation type="submission" date="2016-04" db="EMBL/GenBank/DDBJ databases">
        <authorList>
            <person name="Evans L.H."/>
            <person name="Alamgir A."/>
            <person name="Owens N."/>
            <person name="Weber N.D."/>
            <person name="Virtaneva K."/>
            <person name="Barbian K."/>
            <person name="Babar A."/>
            <person name="Rosenke K."/>
        </authorList>
    </citation>
    <scope>NUCLEOTIDE SEQUENCE</scope>
    <source>
        <strain evidence="2">86</strain>
    </source>
</reference>
<dbReference type="GO" id="GO:0046872">
    <property type="term" value="F:metal ion binding"/>
    <property type="evidence" value="ECO:0007669"/>
    <property type="project" value="UniProtKB-KW"/>
</dbReference>
<dbReference type="InterPro" id="IPR052891">
    <property type="entry name" value="DNA-3mA_glycosylase"/>
</dbReference>
<protein>
    <submittedName>
        <fullName evidence="2">DNA-3-methyladenine glycosylase I</fullName>
    </submittedName>
</protein>
<keyword evidence="1" id="KW-0862">Zinc</keyword>
<gene>
    <name evidence="2" type="ORF">KL86CLO1_12272</name>
</gene>
<dbReference type="PANTHER" id="PTHR30037:SF4">
    <property type="entry name" value="DNA-3-METHYLADENINE GLYCOSYLASE I"/>
    <property type="match status" value="1"/>
</dbReference>
<feature type="binding site" evidence="1">
    <location>
        <position position="181"/>
    </location>
    <ligand>
        <name>Zn(2+)</name>
        <dbReference type="ChEBI" id="CHEBI:29105"/>
    </ligand>
</feature>
<dbReference type="AlphaFoldDB" id="A0A212K668"/>
<evidence type="ECO:0000313" key="2">
    <source>
        <dbReference type="EMBL" id="SBW07213.1"/>
    </source>
</evidence>
<dbReference type="InterPro" id="IPR011257">
    <property type="entry name" value="DNA_glycosylase"/>
</dbReference>
<keyword evidence="1" id="KW-0479">Metal-binding</keyword>
<dbReference type="SUPFAM" id="SSF48150">
    <property type="entry name" value="DNA-glycosylase"/>
    <property type="match status" value="1"/>
</dbReference>
<dbReference type="GO" id="GO:0006284">
    <property type="term" value="P:base-excision repair"/>
    <property type="evidence" value="ECO:0007669"/>
    <property type="project" value="InterPro"/>
</dbReference>
<feature type="binding site" evidence="1">
    <location>
        <position position="19"/>
    </location>
    <ligand>
        <name>Zn(2+)</name>
        <dbReference type="ChEBI" id="CHEBI:29105"/>
    </ligand>
</feature>
<sequence>MSTLRCPWATANPAELAYHDEEWGRPLHDDRALFEMLILEGMQAGVSWSIILNKRPAFRVAFDQFDPRTVASYGPEKIETLMENPAILRNRAKLGCAVSNARAFLKIQAEFGSFDSYLWSWVDGKPIVNHPQSMSEVPPFTPLSQALSADLKKRGFKFVGPTITYSFMQAVGLVNDHMVWCAYHSHP</sequence>
<accession>A0A212K668</accession>
<evidence type="ECO:0000256" key="1">
    <source>
        <dbReference type="PIRSR" id="PIRSR605019-1"/>
    </source>
</evidence>
<dbReference type="Gene3D" id="1.10.340.30">
    <property type="entry name" value="Hypothetical protein, domain 2"/>
    <property type="match status" value="1"/>
</dbReference>
<proteinExistence type="predicted"/>
<dbReference type="GO" id="GO:0008725">
    <property type="term" value="F:DNA-3-methyladenine glycosylase activity"/>
    <property type="evidence" value="ECO:0007669"/>
    <property type="project" value="InterPro"/>
</dbReference>
<dbReference type="Pfam" id="PF03352">
    <property type="entry name" value="Adenine_glyco"/>
    <property type="match status" value="1"/>
</dbReference>
<dbReference type="PANTHER" id="PTHR30037">
    <property type="entry name" value="DNA-3-METHYLADENINE GLYCOSYLASE 1"/>
    <property type="match status" value="1"/>
</dbReference>
<feature type="binding site" evidence="1">
    <location>
        <position position="177"/>
    </location>
    <ligand>
        <name>Zn(2+)</name>
        <dbReference type="ChEBI" id="CHEBI:29105"/>
    </ligand>
</feature>
<organism evidence="2">
    <name type="scientific">uncultured Eubacteriales bacterium</name>
    <dbReference type="NCBI Taxonomy" id="172733"/>
    <lineage>
        <taxon>Bacteria</taxon>
        <taxon>Bacillati</taxon>
        <taxon>Bacillota</taxon>
        <taxon>Clostridia</taxon>
        <taxon>Eubacteriales</taxon>
        <taxon>environmental samples</taxon>
    </lineage>
</organism>
<dbReference type="EMBL" id="FLUN01000001">
    <property type="protein sequence ID" value="SBW07213.1"/>
    <property type="molecule type" value="Genomic_DNA"/>
</dbReference>